<evidence type="ECO:0008006" key="3">
    <source>
        <dbReference type="Google" id="ProtNLM"/>
    </source>
</evidence>
<accession>A0AAV1UC29</accession>
<dbReference type="Proteomes" id="UP001162060">
    <property type="component" value="Unassembled WGS sequence"/>
</dbReference>
<evidence type="ECO:0000313" key="2">
    <source>
        <dbReference type="Proteomes" id="UP001162060"/>
    </source>
</evidence>
<name>A0AAV1UC29_9STRA</name>
<protein>
    <recommendedName>
        <fullName evidence="3">Secreted protein</fullName>
    </recommendedName>
</protein>
<reference evidence="1" key="1">
    <citation type="submission" date="2024-01" db="EMBL/GenBank/DDBJ databases">
        <authorList>
            <person name="Webb A."/>
        </authorList>
    </citation>
    <scope>NUCLEOTIDE SEQUENCE</scope>
    <source>
        <strain evidence="1">Pm1</strain>
    </source>
</reference>
<dbReference type="AlphaFoldDB" id="A0AAV1UC29"/>
<evidence type="ECO:0000313" key="1">
    <source>
        <dbReference type="EMBL" id="CAK7930868.1"/>
    </source>
</evidence>
<sequence length="68" mass="7351">MRDATWSCSAWGPSAKSVLPLWYSMAARRGVSGASGVMLKCAVQSEGTRSSCSGLRSLLTRERKLRSD</sequence>
<comment type="caution">
    <text evidence="1">The sequence shown here is derived from an EMBL/GenBank/DDBJ whole genome shotgun (WGS) entry which is preliminary data.</text>
</comment>
<dbReference type="EMBL" id="CAKLBY020000170">
    <property type="protein sequence ID" value="CAK7930868.1"/>
    <property type="molecule type" value="Genomic_DNA"/>
</dbReference>
<gene>
    <name evidence="1" type="ORF">PM001_LOCUS16018</name>
</gene>
<proteinExistence type="predicted"/>
<organism evidence="1 2">
    <name type="scientific">Peronospora matthiolae</name>
    <dbReference type="NCBI Taxonomy" id="2874970"/>
    <lineage>
        <taxon>Eukaryota</taxon>
        <taxon>Sar</taxon>
        <taxon>Stramenopiles</taxon>
        <taxon>Oomycota</taxon>
        <taxon>Peronosporomycetes</taxon>
        <taxon>Peronosporales</taxon>
        <taxon>Peronosporaceae</taxon>
        <taxon>Peronospora</taxon>
    </lineage>
</organism>